<reference evidence="3" key="2">
    <citation type="submission" date="2015-01" db="EMBL/GenBank/DDBJ databases">
        <title>Evolutionary Origins and Diversification of the Mycorrhizal Mutualists.</title>
        <authorList>
            <consortium name="DOE Joint Genome Institute"/>
            <consortium name="Mycorrhizal Genomics Consortium"/>
            <person name="Kohler A."/>
            <person name="Kuo A."/>
            <person name="Nagy L.G."/>
            <person name="Floudas D."/>
            <person name="Copeland A."/>
            <person name="Barry K.W."/>
            <person name="Cichocki N."/>
            <person name="Veneault-Fourrey C."/>
            <person name="LaButti K."/>
            <person name="Lindquist E.A."/>
            <person name="Lipzen A."/>
            <person name="Lundell T."/>
            <person name="Morin E."/>
            <person name="Murat C."/>
            <person name="Riley R."/>
            <person name="Ohm R."/>
            <person name="Sun H."/>
            <person name="Tunlid A."/>
            <person name="Henrissat B."/>
            <person name="Grigoriev I.V."/>
            <person name="Hibbett D.S."/>
            <person name="Martin F."/>
        </authorList>
    </citation>
    <scope>NUCLEOTIDE SEQUENCE [LARGE SCALE GENOMIC DNA]</scope>
    <source>
        <strain evidence="3">LaAM-08-1</strain>
    </source>
</reference>
<feature type="compositionally biased region" description="Polar residues" evidence="1">
    <location>
        <begin position="128"/>
        <end position="141"/>
    </location>
</feature>
<keyword evidence="3" id="KW-1185">Reference proteome</keyword>
<evidence type="ECO:0000313" key="2">
    <source>
        <dbReference type="EMBL" id="KIK04475.1"/>
    </source>
</evidence>
<feature type="region of interest" description="Disordered" evidence="1">
    <location>
        <begin position="34"/>
        <end position="141"/>
    </location>
</feature>
<dbReference type="AlphaFoldDB" id="A0A0C9WXM1"/>
<dbReference type="HOGENOM" id="CLU_078266_0_0_1"/>
<name>A0A0C9WXM1_9AGAR</name>
<feature type="compositionally biased region" description="Basic residues" evidence="1">
    <location>
        <begin position="94"/>
        <end position="103"/>
    </location>
</feature>
<organism evidence="2 3">
    <name type="scientific">Laccaria amethystina LaAM-08-1</name>
    <dbReference type="NCBI Taxonomy" id="1095629"/>
    <lineage>
        <taxon>Eukaryota</taxon>
        <taxon>Fungi</taxon>
        <taxon>Dikarya</taxon>
        <taxon>Basidiomycota</taxon>
        <taxon>Agaricomycotina</taxon>
        <taxon>Agaricomycetes</taxon>
        <taxon>Agaricomycetidae</taxon>
        <taxon>Agaricales</taxon>
        <taxon>Agaricineae</taxon>
        <taxon>Hydnangiaceae</taxon>
        <taxon>Laccaria</taxon>
    </lineage>
</organism>
<sequence>MTDLTVLVSPMPLYPMTKGFVFGRSKSPALPRPIMVTLETEADPDDDSQNQAGDESASSSHPHSDPPPRRSRRRSSGDTDPALLSPPVNTWKSPRTRPGHRPTRSQSAPPERRTSPDPRSENRDSLPAGTTLQLQRPHQTRTTSFAAGKVPGELVRPPPPLFRPTTFWRKTRRSGVTGASYSPSSHLIRRSTYIAAGLPFDAPVHDLSALCVESRVGFIVVPAPDFQLL</sequence>
<evidence type="ECO:0000313" key="3">
    <source>
        <dbReference type="Proteomes" id="UP000054477"/>
    </source>
</evidence>
<protein>
    <submittedName>
        <fullName evidence="2">Uncharacterized protein</fullName>
    </submittedName>
</protein>
<proteinExistence type="predicted"/>
<feature type="compositionally biased region" description="Basic and acidic residues" evidence="1">
    <location>
        <begin position="110"/>
        <end position="124"/>
    </location>
</feature>
<reference evidence="2 3" key="1">
    <citation type="submission" date="2014-04" db="EMBL/GenBank/DDBJ databases">
        <authorList>
            <consortium name="DOE Joint Genome Institute"/>
            <person name="Kuo A."/>
            <person name="Kohler A."/>
            <person name="Nagy L.G."/>
            <person name="Floudas D."/>
            <person name="Copeland A."/>
            <person name="Barry K.W."/>
            <person name="Cichocki N."/>
            <person name="Veneault-Fourrey C."/>
            <person name="LaButti K."/>
            <person name="Lindquist E.A."/>
            <person name="Lipzen A."/>
            <person name="Lundell T."/>
            <person name="Morin E."/>
            <person name="Murat C."/>
            <person name="Sun H."/>
            <person name="Tunlid A."/>
            <person name="Henrissat B."/>
            <person name="Grigoriev I.V."/>
            <person name="Hibbett D.S."/>
            <person name="Martin F."/>
            <person name="Nordberg H.P."/>
            <person name="Cantor M.N."/>
            <person name="Hua S.X."/>
        </authorList>
    </citation>
    <scope>NUCLEOTIDE SEQUENCE [LARGE SCALE GENOMIC DNA]</scope>
    <source>
        <strain evidence="2 3">LaAM-08-1</strain>
    </source>
</reference>
<dbReference type="Proteomes" id="UP000054477">
    <property type="component" value="Unassembled WGS sequence"/>
</dbReference>
<accession>A0A0C9WXM1</accession>
<gene>
    <name evidence="2" type="ORF">K443DRAFT_130829</name>
</gene>
<dbReference type="OrthoDB" id="3269515at2759"/>
<dbReference type="EMBL" id="KN838569">
    <property type="protein sequence ID" value="KIK04475.1"/>
    <property type="molecule type" value="Genomic_DNA"/>
</dbReference>
<evidence type="ECO:0000256" key="1">
    <source>
        <dbReference type="SAM" id="MobiDB-lite"/>
    </source>
</evidence>